<dbReference type="Proteomes" id="UP000271098">
    <property type="component" value="Unassembled WGS sequence"/>
</dbReference>
<dbReference type="InterPro" id="IPR011989">
    <property type="entry name" value="ARM-like"/>
</dbReference>
<reference evidence="1 2" key="1">
    <citation type="submission" date="2018-11" db="EMBL/GenBank/DDBJ databases">
        <authorList>
            <consortium name="Pathogen Informatics"/>
        </authorList>
    </citation>
    <scope>NUCLEOTIDE SEQUENCE [LARGE SCALE GENOMIC DNA]</scope>
</reference>
<dbReference type="EMBL" id="UYRT01010998">
    <property type="protein sequence ID" value="VDK50068.1"/>
    <property type="molecule type" value="Genomic_DNA"/>
</dbReference>
<protein>
    <submittedName>
        <fullName evidence="1">Uncharacterized protein</fullName>
    </submittedName>
</protein>
<sequence>MDHLPQYFFEALAAPKWTERRDILQEVVNIVLKRPRLDPNLNYIDLLGTLKGVCVLFHFILRFSCGTEKEHARLNRTKYFSTAPFFSFLL</sequence>
<evidence type="ECO:0000313" key="1">
    <source>
        <dbReference type="EMBL" id="VDK50068.1"/>
    </source>
</evidence>
<evidence type="ECO:0000313" key="2">
    <source>
        <dbReference type="Proteomes" id="UP000271098"/>
    </source>
</evidence>
<dbReference type="AlphaFoldDB" id="A0A3P6S802"/>
<dbReference type="Gene3D" id="1.25.10.10">
    <property type="entry name" value="Leucine-rich Repeat Variant"/>
    <property type="match status" value="1"/>
</dbReference>
<proteinExistence type="predicted"/>
<keyword evidence="2" id="KW-1185">Reference proteome</keyword>
<gene>
    <name evidence="1" type="ORF">GPUH_LOCUS5290</name>
</gene>
<accession>A0A3P6S802</accession>
<dbReference type="OrthoDB" id="205662at2759"/>
<organism evidence="1 2">
    <name type="scientific">Gongylonema pulchrum</name>
    <dbReference type="NCBI Taxonomy" id="637853"/>
    <lineage>
        <taxon>Eukaryota</taxon>
        <taxon>Metazoa</taxon>
        <taxon>Ecdysozoa</taxon>
        <taxon>Nematoda</taxon>
        <taxon>Chromadorea</taxon>
        <taxon>Rhabditida</taxon>
        <taxon>Spirurina</taxon>
        <taxon>Spiruromorpha</taxon>
        <taxon>Spiruroidea</taxon>
        <taxon>Gongylonematidae</taxon>
        <taxon>Gongylonema</taxon>
    </lineage>
</organism>
<name>A0A3P6S802_9BILA</name>